<comment type="caution">
    <text evidence="1">The sequence shown here is derived from an EMBL/GenBank/DDBJ whole genome shotgun (WGS) entry which is preliminary data.</text>
</comment>
<reference evidence="1 2" key="1">
    <citation type="submission" date="2014-02" db="EMBL/GenBank/DDBJ databases">
        <title>Expanding our view of genomic diversity in Candidatus Accumulibacter clades.</title>
        <authorList>
            <person name="Skennerton C.T."/>
            <person name="Barr J.J."/>
            <person name="Slater F.R."/>
            <person name="Bond P.L."/>
            <person name="Tyson G.W."/>
        </authorList>
    </citation>
    <scope>NUCLEOTIDE SEQUENCE [LARGE SCALE GENOMIC DNA]</scope>
    <source>
        <strain evidence="2">BA-91</strain>
    </source>
</reference>
<gene>
    <name evidence="1" type="ORF">AW09_003194</name>
</gene>
<sequence length="95" mass="10408">MVAAHALGSGFERLALCWWQAGECLLQFVLREFEFGHRMDPQGIETPGVLDHCGVAVCFHLGEDAGDRLFDAGILRRLEGQQRIEAGLEVGVRAG</sequence>
<dbReference type="EMBL" id="JDVG02000510">
    <property type="protein sequence ID" value="KFB71665.1"/>
    <property type="molecule type" value="Genomic_DNA"/>
</dbReference>
<name>A0A080LVD3_9PROT</name>
<dbReference type="Proteomes" id="UP000020077">
    <property type="component" value="Unassembled WGS sequence"/>
</dbReference>
<proteinExistence type="predicted"/>
<accession>A0A080LVD3</accession>
<evidence type="ECO:0000313" key="1">
    <source>
        <dbReference type="EMBL" id="KFB71665.1"/>
    </source>
</evidence>
<dbReference type="AlphaFoldDB" id="A0A080LVD3"/>
<protein>
    <submittedName>
        <fullName evidence="1">Uncharacterized protein</fullName>
    </submittedName>
</protein>
<evidence type="ECO:0000313" key="2">
    <source>
        <dbReference type="Proteomes" id="UP000020077"/>
    </source>
</evidence>
<organism evidence="1 2">
    <name type="scientific">Candidatus Accumulibacter phosphatis</name>
    <dbReference type="NCBI Taxonomy" id="327160"/>
    <lineage>
        <taxon>Bacteria</taxon>
        <taxon>Pseudomonadati</taxon>
        <taxon>Pseudomonadota</taxon>
        <taxon>Betaproteobacteria</taxon>
        <taxon>Candidatus Accumulibacter</taxon>
    </lineage>
</organism>